<protein>
    <submittedName>
        <fullName evidence="1">Uncharacterized protein</fullName>
    </submittedName>
</protein>
<evidence type="ECO:0000313" key="1">
    <source>
        <dbReference type="EnsemblMetazoa" id="Aqu2.1.28760_001"/>
    </source>
</evidence>
<gene>
    <name evidence="1" type="primary">109582862</name>
</gene>
<reference evidence="2" key="1">
    <citation type="journal article" date="2010" name="Nature">
        <title>The Amphimedon queenslandica genome and the evolution of animal complexity.</title>
        <authorList>
            <person name="Srivastava M."/>
            <person name="Simakov O."/>
            <person name="Chapman J."/>
            <person name="Fahey B."/>
            <person name="Gauthier M.E."/>
            <person name="Mitros T."/>
            <person name="Richards G.S."/>
            <person name="Conaco C."/>
            <person name="Dacre M."/>
            <person name="Hellsten U."/>
            <person name="Larroux C."/>
            <person name="Putnam N.H."/>
            <person name="Stanke M."/>
            <person name="Adamska M."/>
            <person name="Darling A."/>
            <person name="Degnan S.M."/>
            <person name="Oakley T.H."/>
            <person name="Plachetzki D.C."/>
            <person name="Zhai Y."/>
            <person name="Adamski M."/>
            <person name="Calcino A."/>
            <person name="Cummins S.F."/>
            <person name="Goodstein D.M."/>
            <person name="Harris C."/>
            <person name="Jackson D.J."/>
            <person name="Leys S.P."/>
            <person name="Shu S."/>
            <person name="Woodcroft B.J."/>
            <person name="Vervoort M."/>
            <person name="Kosik K.S."/>
            <person name="Manning G."/>
            <person name="Degnan B.M."/>
            <person name="Rokhsar D.S."/>
        </authorList>
    </citation>
    <scope>NUCLEOTIDE SEQUENCE [LARGE SCALE GENOMIC DNA]</scope>
</reference>
<dbReference type="EnsemblMetazoa" id="XM_019997889.1">
    <property type="protein sequence ID" value="XP_019853448.1"/>
    <property type="gene ID" value="LOC109582862"/>
</dbReference>
<sequence length="214" mass="23326">MAGTTDINVAYVNATQQTDFDVVVFTKNFNVNTPKVYYVAWKVLRAQNEADFVFPVTMEVGATYTSSGTTNKAGPFPAELGSTWSIAQEPATATATLTQDLRSAVNPNGSIVVRNTPPTTWGGRMFDVGIYKNGGLLVVQKDIHVGDQVDFMLKPKLYFGVVRNLVESEVFTSLEITSFLTEFDLSDYPDGLKVTLTQSGGGGQYKFTGDHLLN</sequence>
<keyword evidence="2" id="KW-1185">Reference proteome</keyword>
<dbReference type="InParanoid" id="A0A1X7ULA1"/>
<organism evidence="1">
    <name type="scientific">Amphimedon queenslandica</name>
    <name type="common">Sponge</name>
    <dbReference type="NCBI Taxonomy" id="400682"/>
    <lineage>
        <taxon>Eukaryota</taxon>
        <taxon>Metazoa</taxon>
        <taxon>Porifera</taxon>
        <taxon>Demospongiae</taxon>
        <taxon>Heteroscleromorpha</taxon>
        <taxon>Haplosclerida</taxon>
        <taxon>Niphatidae</taxon>
        <taxon>Amphimedon</taxon>
    </lineage>
</organism>
<dbReference type="AlphaFoldDB" id="A0A1X7ULA1"/>
<name>A0A1X7ULA1_AMPQE</name>
<evidence type="ECO:0000313" key="2">
    <source>
        <dbReference type="Proteomes" id="UP000007879"/>
    </source>
</evidence>
<proteinExistence type="predicted"/>
<dbReference type="Proteomes" id="UP000007879">
    <property type="component" value="Unassembled WGS sequence"/>
</dbReference>
<dbReference type="EnsemblMetazoa" id="Aqu2.1.28760_001">
    <property type="protein sequence ID" value="Aqu2.1.28760_001"/>
    <property type="gene ID" value="Aqu2.1.28760"/>
</dbReference>
<dbReference type="KEGG" id="aqu:109582862"/>
<reference evidence="1" key="2">
    <citation type="submission" date="2017-05" db="UniProtKB">
        <authorList>
            <consortium name="EnsemblMetazoa"/>
        </authorList>
    </citation>
    <scope>IDENTIFICATION</scope>
</reference>
<accession>A0A1X7ULA1</accession>